<dbReference type="GO" id="GO:0008887">
    <property type="term" value="F:glycerate kinase activity"/>
    <property type="evidence" value="ECO:0007669"/>
    <property type="project" value="UniProtKB-EC"/>
</dbReference>
<dbReference type="InterPro" id="IPR036129">
    <property type="entry name" value="Glycerate_kinase_sf"/>
</dbReference>
<dbReference type="NCBIfam" id="TIGR00045">
    <property type="entry name" value="glycerate kinase"/>
    <property type="match status" value="1"/>
</dbReference>
<name>A0ABS4MCS4_9LACO</name>
<dbReference type="PIRSF" id="PIRSF006078">
    <property type="entry name" value="GlxK"/>
    <property type="match status" value="1"/>
</dbReference>
<dbReference type="SUPFAM" id="SSF110738">
    <property type="entry name" value="Glycerate kinase I"/>
    <property type="match status" value="1"/>
</dbReference>
<evidence type="ECO:0000256" key="3">
    <source>
        <dbReference type="ARBA" id="ARBA00022777"/>
    </source>
</evidence>
<organism evidence="5 6">
    <name type="scientific">Lactobacillus colini</name>
    <dbReference type="NCBI Taxonomy" id="1819254"/>
    <lineage>
        <taxon>Bacteria</taxon>
        <taxon>Bacillati</taxon>
        <taxon>Bacillota</taxon>
        <taxon>Bacilli</taxon>
        <taxon>Lactobacillales</taxon>
        <taxon>Lactobacillaceae</taxon>
        <taxon>Lactobacillus</taxon>
    </lineage>
</organism>
<evidence type="ECO:0000313" key="6">
    <source>
        <dbReference type="Proteomes" id="UP001519292"/>
    </source>
</evidence>
<protein>
    <submittedName>
        <fullName evidence="5">Glycerate kinase</fullName>
        <ecNumber evidence="5">2.7.1.31</ecNumber>
    </submittedName>
</protein>
<sequence length="376" mass="39309">MTKFVLAPDSFKESMTAKEVCQAMTNGIRKADPTAEIVSVPMADGGEGTTDSLVNATDGQLLNATVTGPLGNKIQAEYGILGDGKTAVIEMAKASGLEIVPKNQRNPMITTTYGTGELIKAALSKGVKRIIVGLGGSSTNDGGAGMAQALGVHLLDKQGQKLPFGGEALGNLDRIDISEIAPQLGNITIILASDVVNPLTGKNGASVVFGPQKGATPTMVQELDSNLHHYAQVIKEQLHKDIDQLPGSGAAGGLGAGFMAFTNYEMHKGIDIAIKVTDLEAKIKSADYVFTGEGGTDFQTKFGKTPFGVAQLCKKYHKPVISLAGYLGKGIDTLYDSGFTAFFSILPGASDLPTALKNGPQNVATTVENIVRLIER</sequence>
<comment type="similarity">
    <text evidence="1 4">Belongs to the glycerate kinase type-1 family.</text>
</comment>
<gene>
    <name evidence="5" type="ORF">J2Z60_000361</name>
</gene>
<keyword evidence="6" id="KW-1185">Reference proteome</keyword>
<dbReference type="RefSeq" id="WP_209685791.1">
    <property type="nucleotide sequence ID" value="NZ_JAGGLU010000001.1"/>
</dbReference>
<reference evidence="5 6" key="1">
    <citation type="submission" date="2021-03" db="EMBL/GenBank/DDBJ databases">
        <title>Genomic Encyclopedia of Type Strains, Phase IV (KMG-IV): sequencing the most valuable type-strain genomes for metagenomic binning, comparative biology and taxonomic classification.</title>
        <authorList>
            <person name="Goeker M."/>
        </authorList>
    </citation>
    <scope>NUCLEOTIDE SEQUENCE [LARGE SCALE GENOMIC DNA]</scope>
    <source>
        <strain evidence="5 6">DSM 101872</strain>
    </source>
</reference>
<evidence type="ECO:0000313" key="5">
    <source>
        <dbReference type="EMBL" id="MBP2057199.1"/>
    </source>
</evidence>
<accession>A0ABS4MCS4</accession>
<dbReference type="Proteomes" id="UP001519292">
    <property type="component" value="Unassembled WGS sequence"/>
</dbReference>
<dbReference type="InterPro" id="IPR018197">
    <property type="entry name" value="Glycerate_kinase_RE-like"/>
</dbReference>
<dbReference type="EC" id="2.7.1.31" evidence="5"/>
<dbReference type="InterPro" id="IPR018193">
    <property type="entry name" value="Glyc_kinase_flavodox-like_fold"/>
</dbReference>
<dbReference type="InterPro" id="IPR004381">
    <property type="entry name" value="Glycerate_kinase"/>
</dbReference>
<dbReference type="EMBL" id="JAGGLU010000001">
    <property type="protein sequence ID" value="MBP2057199.1"/>
    <property type="molecule type" value="Genomic_DNA"/>
</dbReference>
<evidence type="ECO:0000256" key="2">
    <source>
        <dbReference type="ARBA" id="ARBA00022679"/>
    </source>
</evidence>
<proteinExistence type="inferred from homology"/>
<dbReference type="PANTHER" id="PTHR21599">
    <property type="entry name" value="GLYCERATE KINASE"/>
    <property type="match status" value="1"/>
</dbReference>
<evidence type="ECO:0000256" key="1">
    <source>
        <dbReference type="ARBA" id="ARBA00006284"/>
    </source>
</evidence>
<dbReference type="Pfam" id="PF02595">
    <property type="entry name" value="Gly_kinase"/>
    <property type="match status" value="1"/>
</dbReference>
<keyword evidence="3 4" id="KW-0418">Kinase</keyword>
<keyword evidence="2 4" id="KW-0808">Transferase</keyword>
<dbReference type="PANTHER" id="PTHR21599:SF0">
    <property type="entry name" value="GLYCERATE KINASE"/>
    <property type="match status" value="1"/>
</dbReference>
<dbReference type="Gene3D" id="3.90.1510.10">
    <property type="entry name" value="Glycerate kinase, domain 2"/>
    <property type="match status" value="1"/>
</dbReference>
<dbReference type="Gene3D" id="3.40.50.10350">
    <property type="entry name" value="Glycerate kinase, domain 1"/>
    <property type="match status" value="1"/>
</dbReference>
<comment type="caution">
    <text evidence="5">The sequence shown here is derived from an EMBL/GenBank/DDBJ whole genome shotgun (WGS) entry which is preliminary data.</text>
</comment>
<evidence type="ECO:0000256" key="4">
    <source>
        <dbReference type="PIRNR" id="PIRNR006078"/>
    </source>
</evidence>